<feature type="domain" description="4Fe-4S ferredoxin-type" evidence="6">
    <location>
        <begin position="34"/>
        <end position="64"/>
    </location>
</feature>
<evidence type="ECO:0000256" key="3">
    <source>
        <dbReference type="ARBA" id="ARBA00023002"/>
    </source>
</evidence>
<dbReference type="PROSITE" id="PS51379">
    <property type="entry name" value="4FE4S_FER_2"/>
    <property type="match status" value="2"/>
</dbReference>
<feature type="domain" description="4Fe-4S ferredoxin-type" evidence="6">
    <location>
        <begin position="2"/>
        <end position="31"/>
    </location>
</feature>
<gene>
    <name evidence="7" type="ORF">DENIS_1542</name>
</gene>
<dbReference type="AlphaFoldDB" id="A0A401FUF2"/>
<evidence type="ECO:0000256" key="4">
    <source>
        <dbReference type="ARBA" id="ARBA00023004"/>
    </source>
</evidence>
<dbReference type="PANTHER" id="PTHR43673">
    <property type="entry name" value="NAD(P)H NITROREDUCTASE YDGI-RELATED"/>
    <property type="match status" value="1"/>
</dbReference>
<dbReference type="GO" id="GO:0051536">
    <property type="term" value="F:iron-sulfur cluster binding"/>
    <property type="evidence" value="ECO:0007669"/>
    <property type="project" value="UniProtKB-KW"/>
</dbReference>
<name>A0A401FUF2_9BACT</name>
<sequence length="262" mass="28847">MALISIDAEKCKKDGICIRECPFNILRANEENIPEMIPGAEAVCLRCGHCLAVCPTGAVTFDGISPEACEPAADAGISVSAIARLVKNRRSVRVYKNKPVPRDIVEKMMDIVRWAPTAKNVQPVHWTLVDDREKIHKMAGMVIEWLRQNKVFPEIVAAWDGGEDIILRDAPLLAIAHTGADGLNPPADCAIAATTLELVASGLGIGGCWAGYFMRGANSFEPLKQYLNLPEGHRVYTALMLGYPKFKYHRIPPRQDAKLSWM</sequence>
<reference evidence="8" key="1">
    <citation type="submission" date="2017-11" db="EMBL/GenBank/DDBJ databases">
        <authorList>
            <person name="Watanabe M."/>
            <person name="Kojima H."/>
        </authorList>
    </citation>
    <scope>NUCLEOTIDE SEQUENCE [LARGE SCALE GENOMIC DNA]</scope>
    <source>
        <strain evidence="8">Tokyo 01</strain>
    </source>
</reference>
<dbReference type="Proteomes" id="UP000288096">
    <property type="component" value="Unassembled WGS sequence"/>
</dbReference>
<accession>A0A401FUF2</accession>
<dbReference type="PROSITE" id="PS00198">
    <property type="entry name" value="4FE4S_FER_1"/>
    <property type="match status" value="1"/>
</dbReference>
<dbReference type="InterPro" id="IPR029479">
    <property type="entry name" value="Nitroreductase"/>
</dbReference>
<dbReference type="InterPro" id="IPR017900">
    <property type="entry name" value="4Fe4S_Fe_S_CS"/>
</dbReference>
<keyword evidence="8" id="KW-1185">Reference proteome</keyword>
<evidence type="ECO:0000313" key="8">
    <source>
        <dbReference type="Proteomes" id="UP000288096"/>
    </source>
</evidence>
<dbReference type="RefSeq" id="WP_124331243.1">
    <property type="nucleotide sequence ID" value="NZ_BEXT01000001.1"/>
</dbReference>
<comment type="caution">
    <text evidence="7">The sequence shown here is derived from an EMBL/GenBank/DDBJ whole genome shotgun (WGS) entry which is preliminary data.</text>
</comment>
<dbReference type="SUPFAM" id="SSF55469">
    <property type="entry name" value="FMN-dependent nitroreductase-like"/>
    <property type="match status" value="1"/>
</dbReference>
<dbReference type="GO" id="GO:0016491">
    <property type="term" value="F:oxidoreductase activity"/>
    <property type="evidence" value="ECO:0007669"/>
    <property type="project" value="UniProtKB-KW"/>
</dbReference>
<evidence type="ECO:0000259" key="6">
    <source>
        <dbReference type="PROSITE" id="PS51379"/>
    </source>
</evidence>
<proteinExistence type="inferred from homology"/>
<evidence type="ECO:0000313" key="7">
    <source>
        <dbReference type="EMBL" id="GBC60585.1"/>
    </source>
</evidence>
<keyword evidence="2" id="KW-0479">Metal-binding</keyword>
<dbReference type="Gene3D" id="3.40.109.10">
    <property type="entry name" value="NADH Oxidase"/>
    <property type="match status" value="1"/>
</dbReference>
<keyword evidence="5" id="KW-0411">Iron-sulfur</keyword>
<keyword evidence="3" id="KW-0560">Oxidoreductase</keyword>
<dbReference type="GO" id="GO:0046872">
    <property type="term" value="F:metal ion binding"/>
    <property type="evidence" value="ECO:0007669"/>
    <property type="project" value="UniProtKB-KW"/>
</dbReference>
<dbReference type="InterPro" id="IPR000415">
    <property type="entry name" value="Nitroreductase-like"/>
</dbReference>
<evidence type="ECO:0000256" key="2">
    <source>
        <dbReference type="ARBA" id="ARBA00022723"/>
    </source>
</evidence>
<dbReference type="CDD" id="cd02143">
    <property type="entry name" value="nitroreductase_FeS-like"/>
    <property type="match status" value="1"/>
</dbReference>
<dbReference type="SUPFAM" id="SSF54862">
    <property type="entry name" value="4Fe-4S ferredoxins"/>
    <property type="match status" value="1"/>
</dbReference>
<dbReference type="OrthoDB" id="368873at2"/>
<dbReference type="Pfam" id="PF00881">
    <property type="entry name" value="Nitroreductase"/>
    <property type="match status" value="1"/>
</dbReference>
<comment type="similarity">
    <text evidence="1">Belongs to the nitroreductase family.</text>
</comment>
<reference evidence="8" key="2">
    <citation type="submission" date="2019-01" db="EMBL/GenBank/DDBJ databases">
        <title>Genome sequence of Desulfonema ishimotonii strain Tokyo 01.</title>
        <authorList>
            <person name="Fukui M."/>
        </authorList>
    </citation>
    <scope>NUCLEOTIDE SEQUENCE [LARGE SCALE GENOMIC DNA]</scope>
    <source>
        <strain evidence="8">Tokyo 01</strain>
    </source>
</reference>
<dbReference type="Pfam" id="PF13237">
    <property type="entry name" value="Fer4_10"/>
    <property type="match status" value="1"/>
</dbReference>
<keyword evidence="4" id="KW-0408">Iron</keyword>
<dbReference type="PANTHER" id="PTHR43673:SF10">
    <property type="entry name" value="NADH DEHYDROGENASE_NAD(P)H NITROREDUCTASE XCC3605-RELATED"/>
    <property type="match status" value="1"/>
</dbReference>
<evidence type="ECO:0000256" key="1">
    <source>
        <dbReference type="ARBA" id="ARBA00007118"/>
    </source>
</evidence>
<evidence type="ECO:0000256" key="5">
    <source>
        <dbReference type="ARBA" id="ARBA00023014"/>
    </source>
</evidence>
<organism evidence="7 8">
    <name type="scientific">Desulfonema ishimotonii</name>
    <dbReference type="NCBI Taxonomy" id="45657"/>
    <lineage>
        <taxon>Bacteria</taxon>
        <taxon>Pseudomonadati</taxon>
        <taxon>Thermodesulfobacteriota</taxon>
        <taxon>Desulfobacteria</taxon>
        <taxon>Desulfobacterales</taxon>
        <taxon>Desulfococcaceae</taxon>
        <taxon>Desulfonema</taxon>
    </lineage>
</organism>
<dbReference type="EMBL" id="BEXT01000001">
    <property type="protein sequence ID" value="GBC60585.1"/>
    <property type="molecule type" value="Genomic_DNA"/>
</dbReference>
<dbReference type="Gene3D" id="3.30.70.20">
    <property type="match status" value="1"/>
</dbReference>
<protein>
    <submittedName>
        <fullName evidence="7">Nitroreductase</fullName>
    </submittedName>
</protein>
<dbReference type="InterPro" id="IPR017896">
    <property type="entry name" value="4Fe4S_Fe-S-bd"/>
</dbReference>